<dbReference type="CDD" id="cd05214">
    <property type="entry name" value="GAPDH_I_N"/>
    <property type="match status" value="1"/>
</dbReference>
<gene>
    <name evidence="9" type="ORF">A2Z67_05385</name>
</gene>
<feature type="binding site" evidence="5">
    <location>
        <begin position="11"/>
        <end position="12"/>
    </location>
    <ligand>
        <name>NAD(+)</name>
        <dbReference type="ChEBI" id="CHEBI:57540"/>
    </ligand>
</feature>
<dbReference type="SUPFAM" id="SSF55347">
    <property type="entry name" value="Glyceraldehyde-3-phosphate dehydrogenase-like, C-terminal domain"/>
    <property type="match status" value="1"/>
</dbReference>
<dbReference type="Gene3D" id="3.30.360.10">
    <property type="entry name" value="Dihydrodipicolinate Reductase, domain 2"/>
    <property type="match status" value="1"/>
</dbReference>
<keyword evidence="5" id="KW-0520">NAD</keyword>
<feature type="binding site" evidence="4">
    <location>
        <begin position="238"/>
        <end position="239"/>
    </location>
    <ligand>
        <name>D-glyceraldehyde 3-phosphate</name>
        <dbReference type="ChEBI" id="CHEBI:59776"/>
    </ligand>
</feature>
<dbReference type="EMBL" id="MGFQ01000058">
    <property type="protein sequence ID" value="OGM08040.1"/>
    <property type="molecule type" value="Genomic_DNA"/>
</dbReference>
<feature type="binding site" evidence="5">
    <location>
        <position position="102"/>
    </location>
    <ligand>
        <name>NAD(+)</name>
        <dbReference type="ChEBI" id="CHEBI:57540"/>
    </ligand>
</feature>
<dbReference type="PRINTS" id="PR00078">
    <property type="entry name" value="G3PDHDRGNASE"/>
</dbReference>
<reference evidence="9 10" key="1">
    <citation type="journal article" date="2016" name="Nat. Commun.">
        <title>Thousands of microbial genomes shed light on interconnected biogeochemical processes in an aquifer system.</title>
        <authorList>
            <person name="Anantharaman K."/>
            <person name="Brown C.T."/>
            <person name="Hug L.A."/>
            <person name="Sharon I."/>
            <person name="Castelle C.J."/>
            <person name="Probst A.J."/>
            <person name="Thomas B.C."/>
            <person name="Singh A."/>
            <person name="Wilkins M.J."/>
            <person name="Karaoz U."/>
            <person name="Brodie E.L."/>
            <person name="Williams K.H."/>
            <person name="Hubbard S.S."/>
            <person name="Banfield J.F."/>
        </authorList>
    </citation>
    <scope>NUCLEOTIDE SEQUENCE [LARGE SCALE GENOMIC DNA]</scope>
</reference>
<sequence>MIKVGINGFGRIGRIAFRIGVLKHANEIEFAAINTSGSMNAAGWAHLVNYDTMYRKFEKTVGFEEVKDASAMVEAGESGKEVDPLIGYLIIESKKYPLLAQRDPAKIPWSKYGVDVVIESTGKFTSEEDAKKHGVGGAKRVVISAPVKGGNVGTYIIGVNEYATKNSDLHAVDVLSNSSCTTNCVAPVTAVIEAAFGIEKAGITTIHGYTDDQNLQDNSHQDLRRARAAAENIIPTTTGAAISTTETIPTLKGLFDGTALRVPVATGSITDFTFVLKKEVSVAEVNQAFEKAINNAIYKGILGVTKEPLVSSDIIGRSESAIVDLSLTQVIAGNLVKVFAWYDNEWGYANRLVEQVLRVGRTLGGETAPTDSLSLAFSQRK</sequence>
<dbReference type="Pfam" id="PF02800">
    <property type="entry name" value="Gp_dh_C"/>
    <property type="match status" value="1"/>
</dbReference>
<evidence type="ECO:0000256" key="3">
    <source>
        <dbReference type="PIRSR" id="PIRSR000149-1"/>
    </source>
</evidence>
<dbReference type="AlphaFoldDB" id="A0A1F7WZ45"/>
<dbReference type="PIRSF" id="PIRSF000149">
    <property type="entry name" value="GAP_DH"/>
    <property type="match status" value="1"/>
</dbReference>
<evidence type="ECO:0000256" key="4">
    <source>
        <dbReference type="PIRSR" id="PIRSR000149-2"/>
    </source>
</evidence>
<evidence type="ECO:0000256" key="5">
    <source>
        <dbReference type="PIRSR" id="PIRSR000149-3"/>
    </source>
</evidence>
<dbReference type="PANTHER" id="PTHR43148">
    <property type="entry name" value="GLYCERALDEHYDE-3-PHOSPHATE DEHYDROGENASE 2"/>
    <property type="match status" value="1"/>
</dbReference>
<dbReference type="GO" id="GO:0016620">
    <property type="term" value="F:oxidoreductase activity, acting on the aldehyde or oxo group of donors, NAD or NADP as acceptor"/>
    <property type="evidence" value="ECO:0007669"/>
    <property type="project" value="InterPro"/>
</dbReference>
<keyword evidence="5" id="KW-0547">Nucleotide-binding</keyword>
<dbReference type="InterPro" id="IPR036291">
    <property type="entry name" value="NAD(P)-bd_dom_sf"/>
</dbReference>
<evidence type="ECO:0000259" key="8">
    <source>
        <dbReference type="SMART" id="SM00846"/>
    </source>
</evidence>
<evidence type="ECO:0000256" key="7">
    <source>
        <dbReference type="RuleBase" id="RU000397"/>
    </source>
</evidence>
<proteinExistence type="inferred from homology"/>
<accession>A0A1F7WZ45</accession>
<feature type="domain" description="Glyceraldehyde 3-phosphate dehydrogenase NAD(P) binding" evidence="8">
    <location>
        <begin position="2"/>
        <end position="180"/>
    </location>
</feature>
<evidence type="ECO:0000313" key="9">
    <source>
        <dbReference type="EMBL" id="OGM08040.1"/>
    </source>
</evidence>
<feature type="binding site" evidence="4">
    <location>
        <position position="210"/>
    </location>
    <ligand>
        <name>D-glyceraldehyde 3-phosphate</name>
        <dbReference type="ChEBI" id="CHEBI:59776"/>
    </ligand>
</feature>
<dbReference type="FunFam" id="3.30.360.10:FF:000002">
    <property type="entry name" value="Glyceraldehyde-3-phosphate dehydrogenase"/>
    <property type="match status" value="1"/>
</dbReference>
<dbReference type="InterPro" id="IPR020831">
    <property type="entry name" value="GlycerAld/Erythrose_P_DH"/>
</dbReference>
<feature type="binding site" evidence="5">
    <location>
        <position position="144"/>
    </location>
    <ligand>
        <name>NAD(+)</name>
        <dbReference type="ChEBI" id="CHEBI:57540"/>
    </ligand>
</feature>
<feature type="active site" description="Nucleophile" evidence="3">
    <location>
        <position position="180"/>
    </location>
</feature>
<comment type="caution">
    <text evidence="9">The sequence shown here is derived from an EMBL/GenBank/DDBJ whole genome shotgun (WGS) entry which is preliminary data.</text>
</comment>
<dbReference type="InterPro" id="IPR020829">
    <property type="entry name" value="GlycerAld_3-P_DH_cat"/>
</dbReference>
<feature type="binding site" evidence="4">
    <location>
        <begin position="179"/>
        <end position="181"/>
    </location>
    <ligand>
        <name>D-glyceraldehyde 3-phosphate</name>
        <dbReference type="ChEBI" id="CHEBI:59776"/>
    </ligand>
</feature>
<feature type="binding site" evidence="4">
    <location>
        <position position="261"/>
    </location>
    <ligand>
        <name>D-glyceraldehyde 3-phosphate</name>
        <dbReference type="ChEBI" id="CHEBI:59776"/>
    </ligand>
</feature>
<dbReference type="SUPFAM" id="SSF51735">
    <property type="entry name" value="NAD(P)-binding Rossmann-fold domains"/>
    <property type="match status" value="1"/>
</dbReference>
<evidence type="ECO:0000256" key="1">
    <source>
        <dbReference type="ARBA" id="ARBA00007406"/>
    </source>
</evidence>
<feature type="binding site" evidence="5">
    <location>
        <position position="344"/>
    </location>
    <ligand>
        <name>NAD(+)</name>
        <dbReference type="ChEBI" id="CHEBI:57540"/>
    </ligand>
</feature>
<organism evidence="9 10">
    <name type="scientific">Candidatus Woesebacteria bacterium RBG_13_36_22</name>
    <dbReference type="NCBI Taxonomy" id="1802478"/>
    <lineage>
        <taxon>Bacteria</taxon>
        <taxon>Candidatus Woeseibacteriota</taxon>
    </lineage>
</organism>
<comment type="similarity">
    <text evidence="1 7">Belongs to the glyceraldehyde-3-phosphate dehydrogenase family.</text>
</comment>
<evidence type="ECO:0000256" key="2">
    <source>
        <dbReference type="ARBA" id="ARBA00023002"/>
    </source>
</evidence>
<dbReference type="Gene3D" id="3.40.50.720">
    <property type="entry name" value="NAD(P)-binding Rossmann-like Domain"/>
    <property type="match status" value="1"/>
</dbReference>
<dbReference type="Pfam" id="PF00044">
    <property type="entry name" value="Gp_dh_N"/>
    <property type="match status" value="2"/>
</dbReference>
<dbReference type="Proteomes" id="UP000176939">
    <property type="component" value="Unassembled WGS sequence"/>
</dbReference>
<dbReference type="InterPro" id="IPR020828">
    <property type="entry name" value="GlycerAld_3-P_DH_NAD(P)-bd"/>
</dbReference>
<dbReference type="SMART" id="SM00846">
    <property type="entry name" value="Gp_dh_N"/>
    <property type="match status" value="1"/>
</dbReference>
<feature type="site" description="Activates thiol group during catalysis" evidence="6">
    <location>
        <position position="207"/>
    </location>
</feature>
<dbReference type="GO" id="GO:0051287">
    <property type="term" value="F:NAD binding"/>
    <property type="evidence" value="ECO:0007669"/>
    <property type="project" value="InterPro"/>
</dbReference>
<protein>
    <submittedName>
        <fullName evidence="9">Type I glyceraldehyde-3-phosphate dehydrogenase</fullName>
    </submittedName>
</protein>
<keyword evidence="2" id="KW-0560">Oxidoreductase</keyword>
<evidence type="ECO:0000256" key="6">
    <source>
        <dbReference type="PIRSR" id="PIRSR000149-4"/>
    </source>
</evidence>
<name>A0A1F7WZ45_9BACT</name>
<dbReference type="CDD" id="cd18126">
    <property type="entry name" value="GAPDH_I_C"/>
    <property type="match status" value="1"/>
</dbReference>
<evidence type="ECO:0000313" key="10">
    <source>
        <dbReference type="Proteomes" id="UP000176939"/>
    </source>
</evidence>